<dbReference type="InterPro" id="IPR046275">
    <property type="entry name" value="DUF6308"/>
</dbReference>
<dbReference type="Pfam" id="PF19827">
    <property type="entry name" value="DUF6308"/>
    <property type="match status" value="1"/>
</dbReference>
<comment type="caution">
    <text evidence="1">The sequence shown here is derived from an EMBL/GenBank/DDBJ whole genome shotgun (WGS) entry which is preliminary data.</text>
</comment>
<evidence type="ECO:0008006" key="3">
    <source>
        <dbReference type="Google" id="ProtNLM"/>
    </source>
</evidence>
<dbReference type="Proteomes" id="UP001500432">
    <property type="component" value="Unassembled WGS sequence"/>
</dbReference>
<sequence>MTVNQVALAFHGIPEATALDHLEKYFGLGPHKGREFEGAHFELFSPSPADEITANDLVAVSLLSVHVPAKAALGLLDSKSHEISDLLVQIPGDLKLEDLRIERHEGYFGEGSPIRDLWRLMRSKHATWGIGPTTASKLLARKRPALVPIYDSVVARATGFSHDGGTWLAWHEALACAHSIVPALESLRSQSGLGHISLLRILDVVLWMEGRHGRRPVETVGESED</sequence>
<keyword evidence="2" id="KW-1185">Reference proteome</keyword>
<evidence type="ECO:0000313" key="2">
    <source>
        <dbReference type="Proteomes" id="UP001500432"/>
    </source>
</evidence>
<accession>A0ABP5NN59</accession>
<proteinExistence type="predicted"/>
<dbReference type="EMBL" id="BAAAQW010000005">
    <property type="protein sequence ID" value="GAA2200000.1"/>
    <property type="molecule type" value="Genomic_DNA"/>
</dbReference>
<dbReference type="RefSeq" id="WP_344299430.1">
    <property type="nucleotide sequence ID" value="NZ_BAAAQW010000005.1"/>
</dbReference>
<name>A0ABP5NN59_9MICC</name>
<protein>
    <recommendedName>
        <fullName evidence="3">HhH-GPD domain-containing protein</fullName>
    </recommendedName>
</protein>
<reference evidence="2" key="1">
    <citation type="journal article" date="2019" name="Int. J. Syst. Evol. Microbiol.">
        <title>The Global Catalogue of Microorganisms (GCM) 10K type strain sequencing project: providing services to taxonomists for standard genome sequencing and annotation.</title>
        <authorList>
            <consortium name="The Broad Institute Genomics Platform"/>
            <consortium name="The Broad Institute Genome Sequencing Center for Infectious Disease"/>
            <person name="Wu L."/>
            <person name="Ma J."/>
        </authorList>
    </citation>
    <scope>NUCLEOTIDE SEQUENCE [LARGE SCALE GENOMIC DNA]</scope>
    <source>
        <strain evidence="2">JCM 16034</strain>
    </source>
</reference>
<organism evidence="1 2">
    <name type="scientific">Sinomonas flava</name>
    <dbReference type="NCBI Taxonomy" id="496857"/>
    <lineage>
        <taxon>Bacteria</taxon>
        <taxon>Bacillati</taxon>
        <taxon>Actinomycetota</taxon>
        <taxon>Actinomycetes</taxon>
        <taxon>Micrococcales</taxon>
        <taxon>Micrococcaceae</taxon>
        <taxon>Sinomonas</taxon>
    </lineage>
</organism>
<evidence type="ECO:0000313" key="1">
    <source>
        <dbReference type="EMBL" id="GAA2200000.1"/>
    </source>
</evidence>
<gene>
    <name evidence="1" type="ORF">GCM10009849_18670</name>
</gene>